<dbReference type="NCBIfam" id="TIGR02521">
    <property type="entry name" value="type_IV_pilW"/>
    <property type="match status" value="1"/>
</dbReference>
<keyword evidence="2" id="KW-0732">Signal</keyword>
<dbReference type="InterPro" id="IPR019734">
    <property type="entry name" value="TPR_rpt"/>
</dbReference>
<feature type="chain" id="PRO_5014802788" evidence="2">
    <location>
        <begin position="20"/>
        <end position="255"/>
    </location>
</feature>
<feature type="repeat" description="TPR" evidence="1">
    <location>
        <begin position="142"/>
        <end position="175"/>
    </location>
</feature>
<feature type="repeat" description="TPR" evidence="1">
    <location>
        <begin position="71"/>
        <end position="104"/>
    </location>
</feature>
<dbReference type="SMART" id="SM00028">
    <property type="entry name" value="TPR"/>
    <property type="match status" value="3"/>
</dbReference>
<dbReference type="Gene3D" id="1.25.40.10">
    <property type="entry name" value="Tetratricopeptide repeat domain"/>
    <property type="match status" value="1"/>
</dbReference>
<protein>
    <submittedName>
        <fullName evidence="3">Type IV pilus biogenesis/stability protein PilW</fullName>
    </submittedName>
</protein>
<dbReference type="Proteomes" id="UP000230202">
    <property type="component" value="Unassembled WGS sequence"/>
</dbReference>
<feature type="signal peptide" evidence="2">
    <location>
        <begin position="1"/>
        <end position="19"/>
    </location>
</feature>
<evidence type="ECO:0000256" key="1">
    <source>
        <dbReference type="PROSITE-ProRule" id="PRU00339"/>
    </source>
</evidence>
<dbReference type="InterPro" id="IPR013360">
    <property type="entry name" value="Pilus_4_PilW"/>
</dbReference>
<evidence type="ECO:0000256" key="2">
    <source>
        <dbReference type="SAM" id="SignalP"/>
    </source>
</evidence>
<name>A0A2N9X6L6_9NEIS</name>
<dbReference type="Pfam" id="PF13432">
    <property type="entry name" value="TPR_16"/>
    <property type="match status" value="1"/>
</dbReference>
<dbReference type="SUPFAM" id="SSF48452">
    <property type="entry name" value="TPR-like"/>
    <property type="match status" value="1"/>
</dbReference>
<dbReference type="AlphaFoldDB" id="A0A2N9X6L6"/>
<dbReference type="PANTHER" id="PTHR12558:SF13">
    <property type="entry name" value="CELL DIVISION CYCLE PROTEIN 27 HOMOLOG"/>
    <property type="match status" value="1"/>
</dbReference>
<dbReference type="PANTHER" id="PTHR12558">
    <property type="entry name" value="CELL DIVISION CYCLE 16,23,27"/>
    <property type="match status" value="1"/>
</dbReference>
<comment type="caution">
    <text evidence="3">The sequence shown here is derived from an EMBL/GenBank/DDBJ whole genome shotgun (WGS) entry which is preliminary data.</text>
</comment>
<keyword evidence="4" id="KW-1185">Reference proteome</keyword>
<reference evidence="3" key="1">
    <citation type="journal article" date="2017" name="MBio">
        <title>Type VI secretion-mediated competition in the bee gut microbiome.</title>
        <authorList>
            <person name="Steele M.I."/>
            <person name="Kwong W.K."/>
            <person name="Powell J.E."/>
            <person name="Whiteley M."/>
            <person name="Moran N.A."/>
        </authorList>
    </citation>
    <scope>NUCLEOTIDE SEQUENCE [LARGE SCALE GENOMIC DNA]</scope>
    <source>
        <strain evidence="3">WkB273</strain>
    </source>
</reference>
<accession>A0A2N9X6L6</accession>
<dbReference type="InterPro" id="IPR011990">
    <property type="entry name" value="TPR-like_helical_dom_sf"/>
</dbReference>
<dbReference type="EMBL" id="MEIL01000029">
    <property type="protein sequence ID" value="PIT38819.1"/>
    <property type="molecule type" value="Genomic_DNA"/>
</dbReference>
<evidence type="ECO:0000313" key="3">
    <source>
        <dbReference type="EMBL" id="PIT38819.1"/>
    </source>
</evidence>
<dbReference type="OrthoDB" id="9814042at2"/>
<dbReference type="Pfam" id="PF13181">
    <property type="entry name" value="TPR_8"/>
    <property type="match status" value="1"/>
</dbReference>
<organism evidence="3 4">
    <name type="scientific">Snodgrassella alvi</name>
    <dbReference type="NCBI Taxonomy" id="1196083"/>
    <lineage>
        <taxon>Bacteria</taxon>
        <taxon>Pseudomonadati</taxon>
        <taxon>Pseudomonadota</taxon>
        <taxon>Betaproteobacteria</taxon>
        <taxon>Neisseriales</taxon>
        <taxon>Neisseriaceae</taxon>
        <taxon>Snodgrassella</taxon>
    </lineage>
</organism>
<evidence type="ECO:0000313" key="4">
    <source>
        <dbReference type="Proteomes" id="UP000230202"/>
    </source>
</evidence>
<dbReference type="PROSITE" id="PS51257">
    <property type="entry name" value="PROKAR_LIPOPROTEIN"/>
    <property type="match status" value="1"/>
</dbReference>
<proteinExistence type="predicted"/>
<sequence>MKKKLGSILLMTVILSACATQTLDKKPTAAQRAREVAQIKTQLAVEYLRNKNYRQAVEAIDEAIKNNSSSLDAWLIRAQIWQYLKEPAKAEESFQRALALAPDSAEVNNNFGWFVCDVLKKPNASISYFDKALSDPTYPTPEVAQFNKGICSSRMGQYQLANSYFERALAANPNFIAAKKEMARNDLQSGSVSEANYLFKQYQSQVNSLSADDLLLGWRIEKSLGNMQAAYEYEAQLRNNFPYSAELEQVSTGKF</sequence>
<keyword evidence="1" id="KW-0802">TPR repeat</keyword>
<gene>
    <name evidence="3" type="ORF">BHC54_10030</name>
</gene>
<dbReference type="RefSeq" id="WP_100140940.1">
    <property type="nucleotide sequence ID" value="NZ_CP160999.2"/>
</dbReference>
<feature type="repeat" description="TPR" evidence="1">
    <location>
        <begin position="37"/>
        <end position="70"/>
    </location>
</feature>
<dbReference type="PROSITE" id="PS50005">
    <property type="entry name" value="TPR"/>
    <property type="match status" value="3"/>
</dbReference>